<comment type="similarity">
    <text evidence="5">Belongs to the FliO/MopB family.</text>
</comment>
<organism evidence="6 7">
    <name type="scientific">Candidatus Scalindua brodae</name>
    <dbReference type="NCBI Taxonomy" id="237368"/>
    <lineage>
        <taxon>Bacteria</taxon>
        <taxon>Pseudomonadati</taxon>
        <taxon>Planctomycetota</taxon>
        <taxon>Candidatus Brocadiia</taxon>
        <taxon>Candidatus Brocadiales</taxon>
        <taxon>Candidatus Scalinduaceae</taxon>
        <taxon>Candidatus Scalindua</taxon>
    </lineage>
</organism>
<reference evidence="6 7" key="1">
    <citation type="submission" date="2014-10" db="EMBL/GenBank/DDBJ databases">
        <title>Draft genome of anammox bacterium scalindua brodae, obtained using differential coverage binning of sequence data from two enrichment reactors.</title>
        <authorList>
            <person name="Speth D.R."/>
            <person name="Russ L."/>
            <person name="Kartal B."/>
            <person name="Op den Camp H.J."/>
            <person name="Dutilh B.E."/>
            <person name="Jetten M.S."/>
        </authorList>
    </citation>
    <scope>NUCLEOTIDE SEQUENCE [LARGE SCALE GENOMIC DNA]</scope>
    <source>
        <strain evidence="6">RU1</strain>
    </source>
</reference>
<evidence type="ECO:0000256" key="4">
    <source>
        <dbReference type="ARBA" id="ARBA00023136"/>
    </source>
</evidence>
<proteinExistence type="inferred from homology"/>
<keyword evidence="2 5" id="KW-0812">Transmembrane</keyword>
<keyword evidence="3 5" id="KW-1133">Transmembrane helix</keyword>
<keyword evidence="1 5" id="KW-1003">Cell membrane</keyword>
<evidence type="ECO:0000256" key="3">
    <source>
        <dbReference type="ARBA" id="ARBA00022989"/>
    </source>
</evidence>
<gene>
    <name evidence="6" type="ORF">SCABRO_00051</name>
</gene>
<keyword evidence="6" id="KW-0282">Flagellum</keyword>
<evidence type="ECO:0000256" key="5">
    <source>
        <dbReference type="RuleBase" id="RU362064"/>
    </source>
</evidence>
<dbReference type="Proteomes" id="UP000030652">
    <property type="component" value="Unassembled WGS sequence"/>
</dbReference>
<dbReference type="eggNOG" id="ENOG502ZR0E">
    <property type="taxonomic scope" value="Bacteria"/>
</dbReference>
<dbReference type="Pfam" id="PF04347">
    <property type="entry name" value="FliO"/>
    <property type="match status" value="1"/>
</dbReference>
<accession>A0A0B0EST6</accession>
<dbReference type="EMBL" id="JRYO01000005">
    <property type="protein sequence ID" value="KHE94213.1"/>
    <property type="molecule type" value="Genomic_DNA"/>
</dbReference>
<dbReference type="NCBIfam" id="TIGR03500">
    <property type="entry name" value="FliO_TIGR"/>
    <property type="match status" value="1"/>
</dbReference>
<keyword evidence="4 5" id="KW-0472">Membrane</keyword>
<dbReference type="GO" id="GO:0009425">
    <property type="term" value="C:bacterial-type flagellum basal body"/>
    <property type="evidence" value="ECO:0007669"/>
    <property type="project" value="UniProtKB-SubCell"/>
</dbReference>
<dbReference type="GO" id="GO:0044781">
    <property type="term" value="P:bacterial-type flagellum organization"/>
    <property type="evidence" value="ECO:0007669"/>
    <property type="project" value="UniProtKB-UniRule"/>
</dbReference>
<evidence type="ECO:0000313" key="7">
    <source>
        <dbReference type="Proteomes" id="UP000030652"/>
    </source>
</evidence>
<evidence type="ECO:0000256" key="2">
    <source>
        <dbReference type="ARBA" id="ARBA00022692"/>
    </source>
</evidence>
<keyword evidence="6" id="KW-0966">Cell projection</keyword>
<feature type="transmembrane region" description="Helical" evidence="5">
    <location>
        <begin position="15"/>
        <end position="35"/>
    </location>
</feature>
<sequence>MKFTTQKALINKDTLNSILFLAFIFICFVLTLTAIQGDLLADVKGSGLFDGDSNEDSVFGGYKGYTKTISTLLIVIVLIITTVYVLKKKYGVSANFGRSRKLIQIVDHTPIGVKKSLFLVKVPGKHLILGVTNDNIGLITEIANEDIAVGVASTGDDSANKKEFLDIIKKSISEKRQK</sequence>
<name>A0A0B0EST6_9BACT</name>
<feature type="transmembrane region" description="Helical" evidence="5">
    <location>
        <begin position="68"/>
        <end position="86"/>
    </location>
</feature>
<evidence type="ECO:0000256" key="1">
    <source>
        <dbReference type="ARBA" id="ARBA00022475"/>
    </source>
</evidence>
<dbReference type="InterPro" id="IPR022781">
    <property type="entry name" value="Flagellar_biosynth_FliO"/>
</dbReference>
<comment type="subcellular location">
    <subcellularLocation>
        <location evidence="5">Cell membrane</location>
    </subcellularLocation>
    <subcellularLocation>
        <location evidence="5">Bacterial flagellum basal body</location>
    </subcellularLocation>
</comment>
<keyword evidence="5" id="KW-0975">Bacterial flagellum</keyword>
<protein>
    <recommendedName>
        <fullName evidence="5">Flagellar protein</fullName>
    </recommendedName>
</protein>
<dbReference type="GO" id="GO:0005886">
    <property type="term" value="C:plasma membrane"/>
    <property type="evidence" value="ECO:0007669"/>
    <property type="project" value="UniProtKB-SubCell"/>
</dbReference>
<keyword evidence="6" id="KW-0969">Cilium</keyword>
<dbReference type="AlphaFoldDB" id="A0A0B0EST6"/>
<comment type="caution">
    <text evidence="6">The sequence shown here is derived from an EMBL/GenBank/DDBJ whole genome shotgun (WGS) entry which is preliminary data.</text>
</comment>
<evidence type="ECO:0000313" key="6">
    <source>
        <dbReference type="EMBL" id="KHE94213.1"/>
    </source>
</evidence>